<evidence type="ECO:0000313" key="2">
    <source>
        <dbReference type="Proteomes" id="UP001206821"/>
    </source>
</evidence>
<protein>
    <submittedName>
        <fullName evidence="1">Thiol-disulfide oxidoreductase DCC family protein</fullName>
    </submittedName>
</protein>
<dbReference type="Pfam" id="PF04134">
    <property type="entry name" value="DCC1-like"/>
    <property type="match status" value="1"/>
</dbReference>
<dbReference type="EMBL" id="JANIEK010000036">
    <property type="protein sequence ID" value="MCT4795797.1"/>
    <property type="molecule type" value="Genomic_DNA"/>
</dbReference>
<sequence>MPAIVLFDGDCNFCDASVQFILNRDTKGHFHFASLQGEAGKALRTRHRIPEAIDSIVLLKDGVPYLKSDAAIRIAEGLDGGWRWLGLIRIVPRPLRDFGYDVIAKNRYKWFGMKETCKLPTPEERSRFLDQQTNPPTS</sequence>
<name>A0ABT2KXY7_9BACL</name>
<dbReference type="InterPro" id="IPR007263">
    <property type="entry name" value="DCC1-like"/>
</dbReference>
<accession>A0ABT2KXY7</accession>
<comment type="caution">
    <text evidence="1">The sequence shown here is derived from an EMBL/GenBank/DDBJ whole genome shotgun (WGS) entry which is preliminary data.</text>
</comment>
<dbReference type="PANTHER" id="PTHR33639:SF2">
    <property type="entry name" value="DUF393 DOMAIN-CONTAINING PROTEIN"/>
    <property type="match status" value="1"/>
</dbReference>
<dbReference type="InterPro" id="IPR052927">
    <property type="entry name" value="DCC_oxidoreductase"/>
</dbReference>
<dbReference type="PANTHER" id="PTHR33639">
    <property type="entry name" value="THIOL-DISULFIDE OXIDOREDUCTASE DCC"/>
    <property type="match status" value="1"/>
</dbReference>
<organism evidence="1 2">
    <name type="scientific">Exiguobacterium alkaliphilum</name>
    <dbReference type="NCBI Taxonomy" id="1428684"/>
    <lineage>
        <taxon>Bacteria</taxon>
        <taxon>Bacillati</taxon>
        <taxon>Bacillota</taxon>
        <taxon>Bacilli</taxon>
        <taxon>Bacillales</taxon>
        <taxon>Bacillales Family XII. Incertae Sedis</taxon>
        <taxon>Exiguobacterium</taxon>
    </lineage>
</organism>
<dbReference type="RefSeq" id="WP_034815699.1">
    <property type="nucleotide sequence ID" value="NZ_JANIEK010000036.1"/>
</dbReference>
<gene>
    <name evidence="1" type="ORF">NQG31_09575</name>
</gene>
<reference evidence="1 2" key="1">
    <citation type="submission" date="2022-07" db="EMBL/GenBank/DDBJ databases">
        <title>Genomic and pangenome structural analysis of the polyextremophile Exiguobacterium.</title>
        <authorList>
            <person name="Shen L."/>
        </authorList>
    </citation>
    <scope>NUCLEOTIDE SEQUENCE [LARGE SCALE GENOMIC DNA]</scope>
    <source>
        <strain evidence="1 2">12_1</strain>
    </source>
</reference>
<dbReference type="Proteomes" id="UP001206821">
    <property type="component" value="Unassembled WGS sequence"/>
</dbReference>
<keyword evidence="2" id="KW-1185">Reference proteome</keyword>
<proteinExistence type="predicted"/>
<evidence type="ECO:0000313" key="1">
    <source>
        <dbReference type="EMBL" id="MCT4795797.1"/>
    </source>
</evidence>